<evidence type="ECO:0000313" key="3">
    <source>
        <dbReference type="Proteomes" id="UP000005239"/>
    </source>
</evidence>
<dbReference type="Proteomes" id="UP000005239">
    <property type="component" value="Unassembled WGS sequence"/>
</dbReference>
<reference evidence="3" key="1">
    <citation type="journal article" date="2008" name="Nat. Genet.">
        <title>The Pristionchus pacificus genome provides a unique perspective on nematode lifestyle and parasitism.</title>
        <authorList>
            <person name="Dieterich C."/>
            <person name="Clifton S.W."/>
            <person name="Schuster L.N."/>
            <person name="Chinwalla A."/>
            <person name="Delehaunty K."/>
            <person name="Dinkelacker I."/>
            <person name="Fulton L."/>
            <person name="Fulton R."/>
            <person name="Godfrey J."/>
            <person name="Minx P."/>
            <person name="Mitreva M."/>
            <person name="Roeseler W."/>
            <person name="Tian H."/>
            <person name="Witte H."/>
            <person name="Yang S.P."/>
            <person name="Wilson R.K."/>
            <person name="Sommer R.J."/>
        </authorList>
    </citation>
    <scope>NUCLEOTIDE SEQUENCE [LARGE SCALE GENOMIC DNA]</scope>
    <source>
        <strain evidence="3">PS312</strain>
    </source>
</reference>
<dbReference type="EnsemblMetazoa" id="PPA42373.1">
    <property type="protein sequence ID" value="PPA42373.1"/>
    <property type="gene ID" value="WBGene00280742"/>
</dbReference>
<dbReference type="GO" id="GO:0016020">
    <property type="term" value="C:membrane"/>
    <property type="evidence" value="ECO:0007669"/>
    <property type="project" value="InterPro"/>
</dbReference>
<dbReference type="OrthoDB" id="5819751at2759"/>
<organism evidence="2 3">
    <name type="scientific">Pristionchus pacificus</name>
    <name type="common">Parasitic nematode worm</name>
    <dbReference type="NCBI Taxonomy" id="54126"/>
    <lineage>
        <taxon>Eukaryota</taxon>
        <taxon>Metazoa</taxon>
        <taxon>Ecdysozoa</taxon>
        <taxon>Nematoda</taxon>
        <taxon>Chromadorea</taxon>
        <taxon>Rhabditida</taxon>
        <taxon>Rhabditina</taxon>
        <taxon>Diplogasteromorpha</taxon>
        <taxon>Diplogasteroidea</taxon>
        <taxon>Neodiplogasteridae</taxon>
        <taxon>Pristionchus</taxon>
    </lineage>
</organism>
<sequence>MPFRFVYPEPDSLTVFGPTNTTYWLMLLVRTEAISTYKTVYNLAVATEVFALVFGIILHIRGFVLFWKLRVLHINFLMIAAEIYASLVIGMIARLLMIPYEMRIAIRKYLPSIKQIAILGLFEAPIPFLAMVRQGTYAHIYYVLCVCTVERTCATLLVADYEKNTRMHISIILNVFVTIVSHSTGYLVVTGVLNAFAVTALAMLANLGCAMWFRWLIVCNERRLARLTDNLKRNYDEYSLSLRVQLKENVWSMKKIELGIYMLAGGIGANMVLVFAPIYVLTSPAQFEQLQWFVCAANLAYALSLLLTAPWLEVAIAIHTGRVPRILRALLDEMYRVTTRVRPRTNFVAKKSFFKKMSVRCSNIDSHFKQLDNQWTQVFTTRKVLRFGK</sequence>
<proteinExistence type="inferred from homology"/>
<protein>
    <submittedName>
        <fullName evidence="2">G protein-coupled receptor</fullName>
    </submittedName>
</protein>
<dbReference type="AlphaFoldDB" id="A0A2A6D350"/>
<accession>A0A8R1UWH2</accession>
<evidence type="ECO:0000313" key="2">
    <source>
        <dbReference type="EnsemblMetazoa" id="PPA42373.1"/>
    </source>
</evidence>
<dbReference type="PANTHER" id="PTHR23128">
    <property type="entry name" value="SERPENTINE RECEPTOR, CLASS E (EPSILON)-RELATED"/>
    <property type="match status" value="1"/>
</dbReference>
<gene>
    <name evidence="2" type="primary">WBGene00280742</name>
</gene>
<keyword evidence="3" id="KW-1185">Reference proteome</keyword>
<dbReference type="InterPro" id="IPR004151">
    <property type="entry name" value="7TM_GPCR_serpentine_rcpt_Sre"/>
</dbReference>
<accession>A0A2A6D350</accession>
<dbReference type="GO" id="GO:0007606">
    <property type="term" value="P:sensory perception of chemical stimulus"/>
    <property type="evidence" value="ECO:0007669"/>
    <property type="project" value="InterPro"/>
</dbReference>
<reference evidence="2" key="2">
    <citation type="submission" date="2022-06" db="UniProtKB">
        <authorList>
            <consortium name="EnsemblMetazoa"/>
        </authorList>
    </citation>
    <scope>IDENTIFICATION</scope>
    <source>
        <strain evidence="2">PS312</strain>
    </source>
</reference>
<evidence type="ECO:0000256" key="1">
    <source>
        <dbReference type="ARBA" id="ARBA00006803"/>
    </source>
</evidence>
<dbReference type="PANTHER" id="PTHR23128:SF132">
    <property type="entry name" value="SERPENTINE RECEPTOR, CLASS E (EPSILON)-RELATED"/>
    <property type="match status" value="1"/>
</dbReference>
<comment type="similarity">
    <text evidence="1">Belongs to the nematode receptor-like protein sre family.</text>
</comment>
<name>A0A2A6D350_PRIPA</name>
<dbReference type="Pfam" id="PF03125">
    <property type="entry name" value="Sre"/>
    <property type="match status" value="1"/>
</dbReference>